<feature type="compositionally biased region" description="Polar residues" evidence="1">
    <location>
        <begin position="295"/>
        <end position="314"/>
    </location>
</feature>
<organism evidence="3 4">
    <name type="scientific">Helobdella robusta</name>
    <name type="common">Californian leech</name>
    <dbReference type="NCBI Taxonomy" id="6412"/>
    <lineage>
        <taxon>Eukaryota</taxon>
        <taxon>Metazoa</taxon>
        <taxon>Spiralia</taxon>
        <taxon>Lophotrochozoa</taxon>
        <taxon>Annelida</taxon>
        <taxon>Clitellata</taxon>
        <taxon>Hirudinea</taxon>
        <taxon>Rhynchobdellida</taxon>
        <taxon>Glossiphoniidae</taxon>
        <taxon>Helobdella</taxon>
    </lineage>
</organism>
<dbReference type="EnsemblMetazoa" id="HelroT181963">
    <property type="protein sequence ID" value="HelroP181963"/>
    <property type="gene ID" value="HelroG181963"/>
</dbReference>
<evidence type="ECO:0000313" key="3">
    <source>
        <dbReference type="EnsemblMetazoa" id="HelroP181963"/>
    </source>
</evidence>
<dbReference type="AlphaFoldDB" id="T1FHI9"/>
<keyword evidence="4" id="KW-1185">Reference proteome</keyword>
<evidence type="ECO:0000256" key="1">
    <source>
        <dbReference type="SAM" id="MobiDB-lite"/>
    </source>
</evidence>
<evidence type="ECO:0000313" key="2">
    <source>
        <dbReference type="EMBL" id="ESN91908.1"/>
    </source>
</evidence>
<feature type="region of interest" description="Disordered" evidence="1">
    <location>
        <begin position="295"/>
        <end position="374"/>
    </location>
</feature>
<reference evidence="2 4" key="2">
    <citation type="journal article" date="2013" name="Nature">
        <title>Insights into bilaterian evolution from three spiralian genomes.</title>
        <authorList>
            <person name="Simakov O."/>
            <person name="Marletaz F."/>
            <person name="Cho S.J."/>
            <person name="Edsinger-Gonzales E."/>
            <person name="Havlak P."/>
            <person name="Hellsten U."/>
            <person name="Kuo D.H."/>
            <person name="Larsson T."/>
            <person name="Lv J."/>
            <person name="Arendt D."/>
            <person name="Savage R."/>
            <person name="Osoegawa K."/>
            <person name="de Jong P."/>
            <person name="Grimwood J."/>
            <person name="Chapman J.A."/>
            <person name="Shapiro H."/>
            <person name="Aerts A."/>
            <person name="Otillar R.P."/>
            <person name="Terry A.Y."/>
            <person name="Boore J.L."/>
            <person name="Grigoriev I.V."/>
            <person name="Lindberg D.R."/>
            <person name="Seaver E.C."/>
            <person name="Weisblat D.A."/>
            <person name="Putnam N.H."/>
            <person name="Rokhsar D.S."/>
        </authorList>
    </citation>
    <scope>NUCLEOTIDE SEQUENCE</scope>
</reference>
<dbReference type="EMBL" id="KB097687">
    <property type="protein sequence ID" value="ESN91908.1"/>
    <property type="molecule type" value="Genomic_DNA"/>
</dbReference>
<evidence type="ECO:0000313" key="4">
    <source>
        <dbReference type="Proteomes" id="UP000015101"/>
    </source>
</evidence>
<gene>
    <name evidence="3" type="primary">20208288</name>
    <name evidence="2" type="ORF">HELRODRAFT_181963</name>
</gene>
<dbReference type="RefSeq" id="XP_009029983.1">
    <property type="nucleotide sequence ID" value="XM_009031735.1"/>
</dbReference>
<accession>T1FHI9</accession>
<feature type="region of interest" description="Disordered" evidence="1">
    <location>
        <begin position="421"/>
        <end position="443"/>
    </location>
</feature>
<feature type="compositionally biased region" description="Acidic residues" evidence="1">
    <location>
        <begin position="325"/>
        <end position="352"/>
    </location>
</feature>
<proteinExistence type="predicted"/>
<name>T1FHI9_HELRO</name>
<feature type="compositionally biased region" description="Basic and acidic residues" evidence="1">
    <location>
        <begin position="353"/>
        <end position="374"/>
    </location>
</feature>
<reference evidence="3" key="3">
    <citation type="submission" date="2015-06" db="UniProtKB">
        <authorList>
            <consortium name="EnsemblMetazoa"/>
        </authorList>
    </citation>
    <scope>IDENTIFICATION</scope>
</reference>
<dbReference type="Proteomes" id="UP000015101">
    <property type="component" value="Unassembled WGS sequence"/>
</dbReference>
<dbReference type="HOGENOM" id="CLU_301168_0_0_1"/>
<dbReference type="CTD" id="20208288"/>
<dbReference type="GeneID" id="20208288"/>
<dbReference type="EMBL" id="AMQM01007893">
    <property type="status" value="NOT_ANNOTATED_CDS"/>
    <property type="molecule type" value="Genomic_DNA"/>
</dbReference>
<dbReference type="InParanoid" id="T1FHI9"/>
<protein>
    <submittedName>
        <fullName evidence="2 3">Uncharacterized protein</fullName>
    </submittedName>
</protein>
<reference evidence="4" key="1">
    <citation type="submission" date="2012-12" db="EMBL/GenBank/DDBJ databases">
        <authorList>
            <person name="Hellsten U."/>
            <person name="Grimwood J."/>
            <person name="Chapman J.A."/>
            <person name="Shapiro H."/>
            <person name="Aerts A."/>
            <person name="Otillar R.P."/>
            <person name="Terry A.Y."/>
            <person name="Boore J.L."/>
            <person name="Simakov O."/>
            <person name="Marletaz F."/>
            <person name="Cho S.-J."/>
            <person name="Edsinger-Gonzales E."/>
            <person name="Havlak P."/>
            <person name="Kuo D.-H."/>
            <person name="Larsson T."/>
            <person name="Lv J."/>
            <person name="Arendt D."/>
            <person name="Savage R."/>
            <person name="Osoegawa K."/>
            <person name="de Jong P."/>
            <person name="Lindberg D.R."/>
            <person name="Seaver E.C."/>
            <person name="Weisblat D.A."/>
            <person name="Putnam N.H."/>
            <person name="Grigoriev I.V."/>
            <person name="Rokhsar D.S."/>
        </authorList>
    </citation>
    <scope>NUCLEOTIDE SEQUENCE</scope>
</reference>
<sequence>MFPIRKEKHLAKNLLGVDSNADCFKVDKEASTITMSSFKEQNFVGVDMHLKRVDVMYMQSCTPKTEHLRKFYINAMVDDKHERNSKNTEEVDERNEDKQEARGEEILFKNMKHNNNKHYENSKIDSLNNNNRTVSKQIFYNLNFNNFQRDASTTENEILLCKERHMNEESYRASNDFYTCSQLNFRESTGDDDVDEKCSNHTCYSNEIIENELNNINNNNNISYGVDIKSIYINNVCHPDEQTLRISRPNLLSFSSLSSSSSLTLPSFTLIASPQSLSPSHSPIPGYFSSSTTSPFTNNLSQTPNVHTNITNHTLKQREMNVEKEIEDDKNEIENGKDEDDEDEEEEEEEKEEDKNKKEYNDNNDEDGKNKENVIDDGYKEDFLNDNIDVLDVRSCMKVDSACEEDDVDDDSDCYDVDIDEDDDGDNEIVAGKHPPAEDVGESMRPVYSNIHNRFIQHELRLNLNSNKKCYKKIRKNFAKLNNVNNNESYNSKMKNNRKHAVFKSCNQDVFSRTADVMNDNNTKSSNLHMKSIPANNYILNRNSDEERDDVTPLSIRSKLANSMTSGSRDDDVSSHYSPCEVIPSWPSIYRTTRKTREMLNKLEMMVRAPMPWEADVVSGQHFYENVAGNSESTRSNKVDKLKKWIRQLTSHLATRHNFERNKINRKSTFPFYKNNREFSINRNENKSFISLEMLKISENPDKTSLEATYSDSPNKNTHVTAATTNNNSCRNNEVTNRNLKKSLTPINKKISFCETSDVNMNTFNPATTLSKLQNSNCIDNCVSYVNRQNNIKLQDVPFKTYNTFNIDANNKFNSQNIEEALNSPLLPPHPTTNPTRHHVDMNNNRSSFINTIIKPTNYDCYNHGDKLRRNQITSKSNASTSWKFSMHKFLFNFNKLKNQNNDASCDRTFLRKNLNESLHRAKCDVVVELADLATKTKSNKKVVVVKKSKCRYGRIEFEEELETFDGEISRMSEKRRQGGYIKTCETWLLLIS</sequence>
<dbReference type="KEGG" id="hro:HELRODRAFT_181963"/>